<feature type="region of interest" description="Disordered" evidence="1">
    <location>
        <begin position="193"/>
        <end position="218"/>
    </location>
</feature>
<evidence type="ECO:0000313" key="3">
    <source>
        <dbReference type="Proteomes" id="UP000000304"/>
    </source>
</evidence>
<dbReference type="PANTHER" id="PTHR22619">
    <property type="entry name" value="ZINC FINGER SWIM DOMAIN CONTAINING PROTEIN 4, 5, 6"/>
    <property type="match status" value="1"/>
</dbReference>
<keyword evidence="3" id="KW-1185">Reference proteome</keyword>
<feature type="compositionally biased region" description="Low complexity" evidence="1">
    <location>
        <begin position="287"/>
        <end position="307"/>
    </location>
</feature>
<protein>
    <submittedName>
        <fullName evidence="2">GD24864</fullName>
    </submittedName>
</protein>
<feature type="region of interest" description="Disordered" evidence="1">
    <location>
        <begin position="266"/>
        <end position="354"/>
    </location>
</feature>
<accession>B4NUP3</accession>
<feature type="compositionally biased region" description="Polar residues" evidence="1">
    <location>
        <begin position="193"/>
        <end position="205"/>
    </location>
</feature>
<evidence type="ECO:0000256" key="1">
    <source>
        <dbReference type="SAM" id="MobiDB-lite"/>
    </source>
</evidence>
<dbReference type="EMBL" id="CH984149">
    <property type="protein sequence ID" value="EDX16690.1"/>
    <property type="molecule type" value="Genomic_DNA"/>
</dbReference>
<organism evidence="2 3">
    <name type="scientific">Drosophila simulans</name>
    <name type="common">Fruit fly</name>
    <dbReference type="NCBI Taxonomy" id="7240"/>
    <lineage>
        <taxon>Eukaryota</taxon>
        <taxon>Metazoa</taxon>
        <taxon>Ecdysozoa</taxon>
        <taxon>Arthropoda</taxon>
        <taxon>Hexapoda</taxon>
        <taxon>Insecta</taxon>
        <taxon>Pterygota</taxon>
        <taxon>Neoptera</taxon>
        <taxon>Endopterygota</taxon>
        <taxon>Diptera</taxon>
        <taxon>Brachycera</taxon>
        <taxon>Muscomorpha</taxon>
        <taxon>Ephydroidea</taxon>
        <taxon>Drosophilidae</taxon>
        <taxon>Drosophila</taxon>
        <taxon>Sophophora</taxon>
    </lineage>
</organism>
<dbReference type="GO" id="GO:0031462">
    <property type="term" value="C:Cul2-RING ubiquitin ligase complex"/>
    <property type="evidence" value="ECO:0007669"/>
    <property type="project" value="TreeGrafter"/>
</dbReference>
<proteinExistence type="predicted"/>
<dbReference type="OrthoDB" id="10013584at2759"/>
<dbReference type="PANTHER" id="PTHR22619:SF1">
    <property type="entry name" value="ZINC FINGER SWIM DOMAIN-CONTAINING PROTEIN 8"/>
    <property type="match status" value="1"/>
</dbReference>
<dbReference type="AlphaFoldDB" id="B4NUP3"/>
<dbReference type="Proteomes" id="UP000000304">
    <property type="component" value="Unassembled WGS sequence"/>
</dbReference>
<reference evidence="2 3" key="1">
    <citation type="journal article" date="2007" name="Nature">
        <title>Evolution of genes and genomes on the Drosophila phylogeny.</title>
        <authorList>
            <consortium name="Drosophila 12 Genomes Consortium"/>
            <person name="Clark A.G."/>
            <person name="Eisen M.B."/>
            <person name="Smith D.R."/>
            <person name="Bergman C.M."/>
            <person name="Oliver B."/>
            <person name="Markow T.A."/>
            <person name="Kaufman T.C."/>
            <person name="Kellis M."/>
            <person name="Gelbart W."/>
            <person name="Iyer V.N."/>
            <person name="Pollard D.A."/>
            <person name="Sackton T.B."/>
            <person name="Larracuente A.M."/>
            <person name="Singh N.D."/>
            <person name="Abad J.P."/>
            <person name="Abt D.N."/>
            <person name="Adryan B."/>
            <person name="Aguade M."/>
            <person name="Akashi H."/>
            <person name="Anderson W.W."/>
            <person name="Aquadro C.F."/>
            <person name="Ardell D.H."/>
            <person name="Arguello R."/>
            <person name="Artieri C.G."/>
            <person name="Barbash D.A."/>
            <person name="Barker D."/>
            <person name="Barsanti P."/>
            <person name="Batterham P."/>
            <person name="Batzoglou S."/>
            <person name="Begun D."/>
            <person name="Bhutkar A."/>
            <person name="Blanco E."/>
            <person name="Bosak S.A."/>
            <person name="Bradley R.K."/>
            <person name="Brand A.D."/>
            <person name="Brent M.R."/>
            <person name="Brooks A.N."/>
            <person name="Brown R.H."/>
            <person name="Butlin R.K."/>
            <person name="Caggese C."/>
            <person name="Calvi B.R."/>
            <person name="Bernardo de Carvalho A."/>
            <person name="Caspi A."/>
            <person name="Castrezana S."/>
            <person name="Celniker S.E."/>
            <person name="Chang J.L."/>
            <person name="Chapple C."/>
            <person name="Chatterji S."/>
            <person name="Chinwalla A."/>
            <person name="Civetta A."/>
            <person name="Clifton S.W."/>
            <person name="Comeron J.M."/>
            <person name="Costello J.C."/>
            <person name="Coyne J.A."/>
            <person name="Daub J."/>
            <person name="David R.G."/>
            <person name="Delcher A.L."/>
            <person name="Delehaunty K."/>
            <person name="Do C.B."/>
            <person name="Ebling H."/>
            <person name="Edwards K."/>
            <person name="Eickbush T."/>
            <person name="Evans J.D."/>
            <person name="Filipski A."/>
            <person name="Findeiss S."/>
            <person name="Freyhult E."/>
            <person name="Fulton L."/>
            <person name="Fulton R."/>
            <person name="Garcia A.C."/>
            <person name="Gardiner A."/>
            <person name="Garfield D.A."/>
            <person name="Garvin B.E."/>
            <person name="Gibson G."/>
            <person name="Gilbert D."/>
            <person name="Gnerre S."/>
            <person name="Godfrey J."/>
            <person name="Good R."/>
            <person name="Gotea V."/>
            <person name="Gravely B."/>
            <person name="Greenberg A.J."/>
            <person name="Griffiths-Jones S."/>
            <person name="Gross S."/>
            <person name="Guigo R."/>
            <person name="Gustafson E.A."/>
            <person name="Haerty W."/>
            <person name="Hahn M.W."/>
            <person name="Halligan D.L."/>
            <person name="Halpern A.L."/>
            <person name="Halter G.M."/>
            <person name="Han M.V."/>
            <person name="Heger A."/>
            <person name="Hillier L."/>
            <person name="Hinrichs A.S."/>
            <person name="Holmes I."/>
            <person name="Hoskins R.A."/>
            <person name="Hubisz M.J."/>
            <person name="Hultmark D."/>
            <person name="Huntley M.A."/>
            <person name="Jaffe D.B."/>
            <person name="Jagadeeshan S."/>
            <person name="Jeck W.R."/>
            <person name="Johnson J."/>
            <person name="Jones C.D."/>
            <person name="Jordan W.C."/>
            <person name="Karpen G.H."/>
            <person name="Kataoka E."/>
            <person name="Keightley P.D."/>
            <person name="Kheradpour P."/>
            <person name="Kirkness E.F."/>
            <person name="Koerich L.B."/>
            <person name="Kristiansen K."/>
            <person name="Kudrna D."/>
            <person name="Kulathinal R.J."/>
            <person name="Kumar S."/>
            <person name="Kwok R."/>
            <person name="Lander E."/>
            <person name="Langley C.H."/>
            <person name="Lapoint R."/>
            <person name="Lazzaro B.P."/>
            <person name="Lee S.J."/>
            <person name="Levesque L."/>
            <person name="Li R."/>
            <person name="Lin C.F."/>
            <person name="Lin M.F."/>
            <person name="Lindblad-Toh K."/>
            <person name="Llopart A."/>
            <person name="Long M."/>
            <person name="Low L."/>
            <person name="Lozovsky E."/>
            <person name="Lu J."/>
            <person name="Luo M."/>
            <person name="Machado C.A."/>
            <person name="Makalowski W."/>
            <person name="Marzo M."/>
            <person name="Matsuda M."/>
            <person name="Matzkin L."/>
            <person name="McAllister B."/>
            <person name="McBride C.S."/>
            <person name="McKernan B."/>
            <person name="McKernan K."/>
            <person name="Mendez-Lago M."/>
            <person name="Minx P."/>
            <person name="Mollenhauer M.U."/>
            <person name="Montooth K."/>
            <person name="Mount S.M."/>
            <person name="Mu X."/>
            <person name="Myers E."/>
            <person name="Negre B."/>
            <person name="Newfeld S."/>
            <person name="Nielsen R."/>
            <person name="Noor M.A."/>
            <person name="O'Grady P."/>
            <person name="Pachter L."/>
            <person name="Papaceit M."/>
            <person name="Parisi M.J."/>
            <person name="Parisi M."/>
            <person name="Parts L."/>
            <person name="Pedersen J.S."/>
            <person name="Pesole G."/>
            <person name="Phillippy A.M."/>
            <person name="Ponting C.P."/>
            <person name="Pop M."/>
            <person name="Porcelli D."/>
            <person name="Powell J.R."/>
            <person name="Prohaska S."/>
            <person name="Pruitt K."/>
            <person name="Puig M."/>
            <person name="Quesneville H."/>
            <person name="Ram K.R."/>
            <person name="Rand D."/>
            <person name="Rasmussen M.D."/>
            <person name="Reed L.K."/>
            <person name="Reenan R."/>
            <person name="Reily A."/>
            <person name="Remington K.A."/>
            <person name="Rieger T.T."/>
            <person name="Ritchie M.G."/>
            <person name="Robin C."/>
            <person name="Rogers Y.H."/>
            <person name="Rohde C."/>
            <person name="Rozas J."/>
            <person name="Rubenfield M.J."/>
            <person name="Ruiz A."/>
            <person name="Russo S."/>
            <person name="Salzberg S.L."/>
            <person name="Sanchez-Gracia A."/>
            <person name="Saranga D.J."/>
            <person name="Sato H."/>
            <person name="Schaeffer S.W."/>
            <person name="Schatz M.C."/>
            <person name="Schlenke T."/>
            <person name="Schwartz R."/>
            <person name="Segarra C."/>
            <person name="Singh R.S."/>
            <person name="Sirot L."/>
            <person name="Sirota M."/>
            <person name="Sisneros N.B."/>
            <person name="Smith C.D."/>
            <person name="Smith T.F."/>
            <person name="Spieth J."/>
            <person name="Stage D.E."/>
            <person name="Stark A."/>
            <person name="Stephan W."/>
            <person name="Strausberg R.L."/>
            <person name="Strempel S."/>
            <person name="Sturgill D."/>
            <person name="Sutton G."/>
            <person name="Sutton G.G."/>
            <person name="Tao W."/>
            <person name="Teichmann S."/>
            <person name="Tobari Y.N."/>
            <person name="Tomimura Y."/>
            <person name="Tsolas J.M."/>
            <person name="Valente V.L."/>
            <person name="Venter E."/>
            <person name="Venter J.C."/>
            <person name="Vicario S."/>
            <person name="Vieira F.G."/>
            <person name="Vilella A.J."/>
            <person name="Villasante A."/>
            <person name="Walenz B."/>
            <person name="Wang J."/>
            <person name="Wasserman M."/>
            <person name="Watts T."/>
            <person name="Wilson D."/>
            <person name="Wilson R.K."/>
            <person name="Wing R.A."/>
            <person name="Wolfner M.F."/>
            <person name="Wong A."/>
            <person name="Wong G.K."/>
            <person name="Wu C.I."/>
            <person name="Wu G."/>
            <person name="Yamamoto D."/>
            <person name="Yang H.P."/>
            <person name="Yang S.P."/>
            <person name="Yorke J.A."/>
            <person name="Yoshida K."/>
            <person name="Zdobnov E."/>
            <person name="Zhang P."/>
            <person name="Zhang Y."/>
            <person name="Zimin A.V."/>
            <person name="Baldwin J."/>
            <person name="Abdouelleil A."/>
            <person name="Abdulkadir J."/>
            <person name="Abebe A."/>
            <person name="Abera B."/>
            <person name="Abreu J."/>
            <person name="Acer S.C."/>
            <person name="Aftuck L."/>
            <person name="Alexander A."/>
            <person name="An P."/>
            <person name="Anderson E."/>
            <person name="Anderson S."/>
            <person name="Arachi H."/>
            <person name="Azer M."/>
            <person name="Bachantsang P."/>
            <person name="Barry A."/>
            <person name="Bayul T."/>
            <person name="Berlin A."/>
            <person name="Bessette D."/>
            <person name="Bloom T."/>
            <person name="Blye J."/>
            <person name="Boguslavskiy L."/>
            <person name="Bonnet C."/>
            <person name="Boukhgalter B."/>
            <person name="Bourzgui I."/>
            <person name="Brown A."/>
            <person name="Cahill P."/>
            <person name="Channer S."/>
            <person name="Cheshatsang Y."/>
            <person name="Chuda L."/>
            <person name="Citroen M."/>
            <person name="Collymore A."/>
            <person name="Cooke P."/>
            <person name="Costello M."/>
            <person name="D'Aco K."/>
            <person name="Daza R."/>
            <person name="De Haan G."/>
            <person name="DeGray S."/>
            <person name="DeMaso C."/>
            <person name="Dhargay N."/>
            <person name="Dooley K."/>
            <person name="Dooley E."/>
            <person name="Doricent M."/>
            <person name="Dorje P."/>
            <person name="Dorjee K."/>
            <person name="Dupes A."/>
            <person name="Elong R."/>
            <person name="Falk J."/>
            <person name="Farina A."/>
            <person name="Faro S."/>
            <person name="Ferguson D."/>
            <person name="Fisher S."/>
            <person name="Foley C.D."/>
            <person name="Franke A."/>
            <person name="Friedrich D."/>
            <person name="Gadbois L."/>
            <person name="Gearin G."/>
            <person name="Gearin C.R."/>
            <person name="Giannoukos G."/>
            <person name="Goode T."/>
            <person name="Graham J."/>
            <person name="Grandbois E."/>
            <person name="Grewal S."/>
            <person name="Gyaltsen K."/>
            <person name="Hafez N."/>
            <person name="Hagos B."/>
            <person name="Hall J."/>
            <person name="Henson C."/>
            <person name="Hollinger A."/>
            <person name="Honan T."/>
            <person name="Huard M.D."/>
            <person name="Hughes L."/>
            <person name="Hurhula B."/>
            <person name="Husby M.E."/>
            <person name="Kamat A."/>
            <person name="Kanga B."/>
            <person name="Kashin S."/>
            <person name="Khazanovich D."/>
            <person name="Kisner P."/>
            <person name="Lance K."/>
            <person name="Lara M."/>
            <person name="Lee W."/>
            <person name="Lennon N."/>
            <person name="Letendre F."/>
            <person name="LeVine R."/>
            <person name="Lipovsky A."/>
            <person name="Liu X."/>
            <person name="Liu J."/>
            <person name="Liu S."/>
            <person name="Lokyitsang T."/>
            <person name="Lokyitsang Y."/>
            <person name="Lubonja R."/>
            <person name="Lui A."/>
            <person name="MacDonald P."/>
            <person name="Magnisalis V."/>
            <person name="Maru K."/>
            <person name="Matthews C."/>
            <person name="McCusker W."/>
            <person name="McDonough S."/>
            <person name="Mehta T."/>
            <person name="Meldrim J."/>
            <person name="Meneus L."/>
            <person name="Mihai O."/>
            <person name="Mihalev A."/>
            <person name="Mihova T."/>
            <person name="Mittelman R."/>
            <person name="Mlenga V."/>
            <person name="Montmayeur A."/>
            <person name="Mulrain L."/>
            <person name="Navidi A."/>
            <person name="Naylor J."/>
            <person name="Negash T."/>
            <person name="Nguyen T."/>
            <person name="Nguyen N."/>
            <person name="Nicol R."/>
            <person name="Norbu C."/>
            <person name="Norbu N."/>
            <person name="Novod N."/>
            <person name="O'Neill B."/>
            <person name="Osman S."/>
            <person name="Markiewicz E."/>
            <person name="Oyono O.L."/>
            <person name="Patti C."/>
            <person name="Phunkhang P."/>
            <person name="Pierre F."/>
            <person name="Priest M."/>
            <person name="Raghuraman S."/>
            <person name="Rege F."/>
            <person name="Reyes R."/>
            <person name="Rise C."/>
            <person name="Rogov P."/>
            <person name="Ross K."/>
            <person name="Ryan E."/>
            <person name="Settipalli S."/>
            <person name="Shea T."/>
            <person name="Sherpa N."/>
            <person name="Shi L."/>
            <person name="Shih D."/>
            <person name="Sparrow T."/>
            <person name="Spaulding J."/>
            <person name="Stalker J."/>
            <person name="Stange-Thomann N."/>
            <person name="Stavropoulos S."/>
            <person name="Stone C."/>
            <person name="Strader C."/>
            <person name="Tesfaye S."/>
            <person name="Thomson T."/>
            <person name="Thoulutsang Y."/>
            <person name="Thoulutsang D."/>
            <person name="Topham K."/>
            <person name="Topping I."/>
            <person name="Tsamla T."/>
            <person name="Vassiliev H."/>
            <person name="Vo A."/>
            <person name="Wangchuk T."/>
            <person name="Wangdi T."/>
            <person name="Weiand M."/>
            <person name="Wilkinson J."/>
            <person name="Wilson A."/>
            <person name="Yadav S."/>
            <person name="Young G."/>
            <person name="Yu Q."/>
            <person name="Zembek L."/>
            <person name="Zhong D."/>
            <person name="Zimmer A."/>
            <person name="Zwirko Z."/>
            <person name="Jaffe D.B."/>
            <person name="Alvarez P."/>
            <person name="Brockman W."/>
            <person name="Butler J."/>
            <person name="Chin C."/>
            <person name="Gnerre S."/>
            <person name="Grabherr M."/>
            <person name="Kleber M."/>
            <person name="Mauceli E."/>
            <person name="MacCallum I."/>
        </authorList>
    </citation>
    <scope>NUCLEOTIDE SEQUENCE [LARGE SCALE GENOMIC DNA]</scope>
    <source>
        <strain evidence="3">white501</strain>
    </source>
</reference>
<dbReference type="HOGENOM" id="CLU_594859_0_0_1"/>
<dbReference type="STRING" id="7240.B4NUP3"/>
<name>B4NUP3_DROSI</name>
<feature type="compositionally biased region" description="Gly residues" evidence="1">
    <location>
        <begin position="308"/>
        <end position="332"/>
    </location>
</feature>
<gene>
    <name evidence="2" type="primary">Dsim\GD24864</name>
    <name evidence="2" type="ORF">Dsim_GD24864</name>
</gene>
<sequence length="460" mass="47739">MPRPPASTKPLEVKLANQEADILALLKRLPLGSAELQVIRERAEQLRSGTFKTRGEALLPINLATFIFDALVTLSPLGGSTIVPGVASSSGVSSAAGKSMVNTGTRLLLYKHNSDESLGFDAAVAALGLKANVSEAEHPLLCEGTRRQRGDLALTLLSHYKDEPRKIAKIMEKLLDRDIHTLLNAPLLPAYYSSNPPVRTRSNQPTRREDHDYGGGSGCASSNCNPVANLCELLPADYGSVGGNSRPHSSTSAELELSMCALSMASSGSQSGGVQGMVPTTNAAGNTGTPSSSSTTVSGSQNPNGNPSGSGGGGNGGGGNGGGGGGGGGGGSTSSRSKESRYKGKRAYPSIPNQPSEASAHFMFELAKNVLTKAGGNSSTSLFTQASTSQNHHGPHRALHMCAFQLGLYALGLHNCVSPNWLSRTYSSHVSWILGQAMEIGAPAISFLIDTWEAHLPPLL</sequence>
<evidence type="ECO:0000313" key="2">
    <source>
        <dbReference type="EMBL" id="EDX16690.1"/>
    </source>
</evidence>